<name>A0ABV2IA84_9HYPH</name>
<protein>
    <submittedName>
        <fullName evidence="7">Peptide/nickel transport system ATP-binding protein</fullName>
    </submittedName>
</protein>
<dbReference type="InterPro" id="IPR003439">
    <property type="entry name" value="ABC_transporter-like_ATP-bd"/>
</dbReference>
<dbReference type="SUPFAM" id="SSF52540">
    <property type="entry name" value="P-loop containing nucleoside triphosphate hydrolases"/>
    <property type="match status" value="2"/>
</dbReference>
<dbReference type="Gene3D" id="3.40.50.300">
    <property type="entry name" value="P-loop containing nucleotide triphosphate hydrolases"/>
    <property type="match status" value="2"/>
</dbReference>
<gene>
    <name evidence="7" type="ORF">ABID12_001765</name>
</gene>
<dbReference type="InterPro" id="IPR013563">
    <property type="entry name" value="Oligopep_ABC_C"/>
</dbReference>
<keyword evidence="5 7" id="KW-0067">ATP-binding</keyword>
<sequence>MAVPLLKVENLNIAFTGYGRRNHVLKDIGFEIAAGERVALIGETGSGKSVTSKAILGTLPDNAVIESGNIFYRGADVFAMSPRERDGLKGSAFSIIMQDPLSSFNPVFRIGKLLDDVLYFADRRNATVSNARKRKSRIFDVLRRVQLADPERIFNAWPNELSGGMRQRVLIALSLLHQPDLLIADEPGTALDVTTQDEILKLINRLVGDEGLSLLMITHNLGVVRQTADRVLVMRHGEIVEEGRLEDIFNAPRENYTRDLMEAVPPLYGSRVVNQPVSDKPPIMTLDNVDKVYRSKGILMSRGPGHHAAKSISLSIAEGEVFGIAGESGSGKTTVARMIMRLLKPTSGTIQVGAAAETADPRRLTQIVYQNPGTSLNPKRTVSQTLSVPLNYGGYDRQRAEARKKELLALVRLPENFLSKYPHELSGGQKQRVAIARALAAEPRIIILDEPTSALDVSVQKTVVELLLTLREELGLTYVIISHDLSLMRNFCSRIAIMLKGEIIEQGPTADVFARPEHPYTRALIAAIPVLSDEEEAEKPKVSAAERARFLVQSTGEQGEDETV</sequence>
<evidence type="ECO:0000256" key="4">
    <source>
        <dbReference type="ARBA" id="ARBA00022741"/>
    </source>
</evidence>
<dbReference type="GO" id="GO:0005524">
    <property type="term" value="F:ATP binding"/>
    <property type="evidence" value="ECO:0007669"/>
    <property type="project" value="UniProtKB-KW"/>
</dbReference>
<dbReference type="Pfam" id="PF08352">
    <property type="entry name" value="oligo_HPY"/>
    <property type="match status" value="2"/>
</dbReference>
<keyword evidence="4" id="KW-0547">Nucleotide-binding</keyword>
<dbReference type="InterPro" id="IPR017871">
    <property type="entry name" value="ABC_transporter-like_CS"/>
</dbReference>
<dbReference type="PANTHER" id="PTHR43776:SF7">
    <property type="entry name" value="D,D-DIPEPTIDE TRANSPORT ATP-BINDING PROTEIN DDPF-RELATED"/>
    <property type="match status" value="1"/>
</dbReference>
<accession>A0ABV2IA84</accession>
<dbReference type="PANTHER" id="PTHR43776">
    <property type="entry name" value="TRANSPORT ATP-BINDING PROTEIN"/>
    <property type="match status" value="1"/>
</dbReference>
<keyword evidence="3" id="KW-0813">Transport</keyword>
<dbReference type="SMART" id="SM00382">
    <property type="entry name" value="AAA"/>
    <property type="match status" value="2"/>
</dbReference>
<dbReference type="InterPro" id="IPR003593">
    <property type="entry name" value="AAA+_ATPase"/>
</dbReference>
<dbReference type="InterPro" id="IPR027417">
    <property type="entry name" value="P-loop_NTPase"/>
</dbReference>
<evidence type="ECO:0000256" key="3">
    <source>
        <dbReference type="ARBA" id="ARBA00022448"/>
    </source>
</evidence>
<dbReference type="InterPro" id="IPR050319">
    <property type="entry name" value="ABC_transp_ATP-bind"/>
</dbReference>
<keyword evidence="8" id="KW-1185">Reference proteome</keyword>
<feature type="domain" description="ABC transporter" evidence="6">
    <location>
        <begin position="6"/>
        <end position="261"/>
    </location>
</feature>
<comment type="caution">
    <text evidence="7">The sequence shown here is derived from an EMBL/GenBank/DDBJ whole genome shotgun (WGS) entry which is preliminary data.</text>
</comment>
<comment type="subcellular location">
    <subcellularLocation>
        <location evidence="1">Cell inner membrane</location>
        <topology evidence="1">Peripheral membrane protein</topology>
    </subcellularLocation>
</comment>
<dbReference type="EMBL" id="JBEPLY010000004">
    <property type="protein sequence ID" value="MET3599826.1"/>
    <property type="molecule type" value="Genomic_DNA"/>
</dbReference>
<evidence type="ECO:0000256" key="2">
    <source>
        <dbReference type="ARBA" id="ARBA00005417"/>
    </source>
</evidence>
<dbReference type="Pfam" id="PF00005">
    <property type="entry name" value="ABC_tran"/>
    <property type="match status" value="2"/>
</dbReference>
<reference evidence="7 8" key="1">
    <citation type="submission" date="2024-06" db="EMBL/GenBank/DDBJ databases">
        <title>Genomic Encyclopedia of Type Strains, Phase IV (KMG-IV): sequencing the most valuable type-strain genomes for metagenomic binning, comparative biology and taxonomic classification.</title>
        <authorList>
            <person name="Goeker M."/>
        </authorList>
    </citation>
    <scope>NUCLEOTIDE SEQUENCE [LARGE SCALE GENOMIC DNA]</scope>
    <source>
        <strain evidence="7 8">DSM 28102</strain>
    </source>
</reference>
<evidence type="ECO:0000313" key="8">
    <source>
        <dbReference type="Proteomes" id="UP001549164"/>
    </source>
</evidence>
<evidence type="ECO:0000256" key="5">
    <source>
        <dbReference type="ARBA" id="ARBA00022840"/>
    </source>
</evidence>
<proteinExistence type="inferred from homology"/>
<dbReference type="CDD" id="cd03257">
    <property type="entry name" value="ABC_NikE_OppD_transporters"/>
    <property type="match status" value="2"/>
</dbReference>
<dbReference type="PROSITE" id="PS50893">
    <property type="entry name" value="ABC_TRANSPORTER_2"/>
    <property type="match status" value="2"/>
</dbReference>
<dbReference type="PROSITE" id="PS00211">
    <property type="entry name" value="ABC_TRANSPORTER_1"/>
    <property type="match status" value="2"/>
</dbReference>
<organism evidence="7 8">
    <name type="scientific">Martelella mangrovi</name>
    <dbReference type="NCBI Taxonomy" id="1397477"/>
    <lineage>
        <taxon>Bacteria</taxon>
        <taxon>Pseudomonadati</taxon>
        <taxon>Pseudomonadota</taxon>
        <taxon>Alphaproteobacteria</taxon>
        <taxon>Hyphomicrobiales</taxon>
        <taxon>Aurantimonadaceae</taxon>
        <taxon>Martelella</taxon>
    </lineage>
</organism>
<feature type="domain" description="ABC transporter" evidence="6">
    <location>
        <begin position="293"/>
        <end position="525"/>
    </location>
</feature>
<evidence type="ECO:0000313" key="7">
    <source>
        <dbReference type="EMBL" id="MET3599826.1"/>
    </source>
</evidence>
<evidence type="ECO:0000256" key="1">
    <source>
        <dbReference type="ARBA" id="ARBA00004417"/>
    </source>
</evidence>
<dbReference type="RefSeq" id="WP_354433902.1">
    <property type="nucleotide sequence ID" value="NZ_JBEPLY010000004.1"/>
</dbReference>
<evidence type="ECO:0000259" key="6">
    <source>
        <dbReference type="PROSITE" id="PS50893"/>
    </source>
</evidence>
<comment type="similarity">
    <text evidence="2">Belongs to the ABC transporter superfamily.</text>
</comment>
<dbReference type="Proteomes" id="UP001549164">
    <property type="component" value="Unassembled WGS sequence"/>
</dbReference>